<dbReference type="Proteomes" id="UP000024635">
    <property type="component" value="Unassembled WGS sequence"/>
</dbReference>
<keyword evidence="1" id="KW-0472">Membrane</keyword>
<feature type="transmembrane region" description="Helical" evidence="1">
    <location>
        <begin position="12"/>
        <end position="29"/>
    </location>
</feature>
<evidence type="ECO:0000256" key="1">
    <source>
        <dbReference type="SAM" id="Phobius"/>
    </source>
</evidence>
<keyword evidence="1" id="KW-0812">Transmembrane</keyword>
<protein>
    <submittedName>
        <fullName evidence="2">Uncharacterized protein</fullName>
    </submittedName>
</protein>
<accession>A0A016UE11</accession>
<dbReference type="EMBL" id="JARK01001381">
    <property type="protein sequence ID" value="EYC12858.1"/>
    <property type="molecule type" value="Genomic_DNA"/>
</dbReference>
<evidence type="ECO:0000313" key="2">
    <source>
        <dbReference type="EMBL" id="EYC12858.1"/>
    </source>
</evidence>
<proteinExistence type="predicted"/>
<evidence type="ECO:0000313" key="3">
    <source>
        <dbReference type="Proteomes" id="UP000024635"/>
    </source>
</evidence>
<name>A0A016UE11_9BILA</name>
<keyword evidence="1" id="KW-1133">Transmembrane helix</keyword>
<sequence length="78" mass="8837">MGRTSLQPSQQITGFNITVCFVLVLLPSTQGRRQLAGYWLEYITVFNFDVYVCCCTSITTLCKSSNDNLIILAYYPRS</sequence>
<organism evidence="2 3">
    <name type="scientific">Ancylostoma ceylanicum</name>
    <dbReference type="NCBI Taxonomy" id="53326"/>
    <lineage>
        <taxon>Eukaryota</taxon>
        <taxon>Metazoa</taxon>
        <taxon>Ecdysozoa</taxon>
        <taxon>Nematoda</taxon>
        <taxon>Chromadorea</taxon>
        <taxon>Rhabditida</taxon>
        <taxon>Rhabditina</taxon>
        <taxon>Rhabditomorpha</taxon>
        <taxon>Strongyloidea</taxon>
        <taxon>Ancylostomatidae</taxon>
        <taxon>Ancylostomatinae</taxon>
        <taxon>Ancylostoma</taxon>
    </lineage>
</organism>
<keyword evidence="3" id="KW-1185">Reference proteome</keyword>
<dbReference type="AlphaFoldDB" id="A0A016UE11"/>
<comment type="caution">
    <text evidence="2">The sequence shown here is derived from an EMBL/GenBank/DDBJ whole genome shotgun (WGS) entry which is preliminary data.</text>
</comment>
<reference evidence="3" key="1">
    <citation type="journal article" date="2015" name="Nat. Genet.">
        <title>The genome and transcriptome of the zoonotic hookworm Ancylostoma ceylanicum identify infection-specific gene families.</title>
        <authorList>
            <person name="Schwarz E.M."/>
            <person name="Hu Y."/>
            <person name="Antoshechkin I."/>
            <person name="Miller M.M."/>
            <person name="Sternberg P.W."/>
            <person name="Aroian R.V."/>
        </authorList>
    </citation>
    <scope>NUCLEOTIDE SEQUENCE</scope>
    <source>
        <strain evidence="3">HY135</strain>
    </source>
</reference>
<gene>
    <name evidence="2" type="primary">Acey_s0045.g1127</name>
    <name evidence="2" type="ORF">Y032_0045g1127</name>
</gene>